<evidence type="ECO:0000313" key="4">
    <source>
        <dbReference type="WBParaSite" id="HNAJ_0000755201-mRNA-1"/>
    </source>
</evidence>
<evidence type="ECO:0000259" key="3">
    <source>
        <dbReference type="PROSITE" id="PS50002"/>
    </source>
</evidence>
<keyword evidence="1 2" id="KW-0728">SH3 domain</keyword>
<name>A0A0R3TK79_RODNA</name>
<sequence length="59" mass="6883">LPLQKGEKYYVVNDSNAQWWYVRNMAGQSGYVPTNYIHKPNTLNSFDMSDTHMQVLLFA</sequence>
<dbReference type="WBParaSite" id="HNAJ_0000755201-mRNA-1">
    <property type="protein sequence ID" value="HNAJ_0000755201-mRNA-1"/>
    <property type="gene ID" value="HNAJ_0000755201"/>
</dbReference>
<evidence type="ECO:0000256" key="2">
    <source>
        <dbReference type="PROSITE-ProRule" id="PRU00192"/>
    </source>
</evidence>
<dbReference type="InterPro" id="IPR036028">
    <property type="entry name" value="SH3-like_dom_sf"/>
</dbReference>
<dbReference type="AlphaFoldDB" id="A0A0R3TK79"/>
<dbReference type="STRING" id="102285.A0A0R3TK79"/>
<dbReference type="InterPro" id="IPR001452">
    <property type="entry name" value="SH3_domain"/>
</dbReference>
<evidence type="ECO:0000256" key="1">
    <source>
        <dbReference type="ARBA" id="ARBA00022443"/>
    </source>
</evidence>
<dbReference type="SUPFAM" id="SSF50044">
    <property type="entry name" value="SH3-domain"/>
    <property type="match status" value="1"/>
</dbReference>
<reference evidence="4" key="1">
    <citation type="submission" date="2017-02" db="UniProtKB">
        <authorList>
            <consortium name="WormBaseParasite"/>
        </authorList>
    </citation>
    <scope>IDENTIFICATION</scope>
</reference>
<dbReference type="Gene3D" id="2.30.30.40">
    <property type="entry name" value="SH3 Domains"/>
    <property type="match status" value="1"/>
</dbReference>
<accession>A0A0R3TK79</accession>
<feature type="domain" description="SH3" evidence="3">
    <location>
        <begin position="1"/>
        <end position="42"/>
    </location>
</feature>
<dbReference type="Pfam" id="PF00018">
    <property type="entry name" value="SH3_1"/>
    <property type="match status" value="1"/>
</dbReference>
<organism evidence="4">
    <name type="scientific">Rodentolepis nana</name>
    <name type="common">Dwarf tapeworm</name>
    <name type="synonym">Hymenolepis nana</name>
    <dbReference type="NCBI Taxonomy" id="102285"/>
    <lineage>
        <taxon>Eukaryota</taxon>
        <taxon>Metazoa</taxon>
        <taxon>Spiralia</taxon>
        <taxon>Lophotrochozoa</taxon>
        <taxon>Platyhelminthes</taxon>
        <taxon>Cestoda</taxon>
        <taxon>Eucestoda</taxon>
        <taxon>Cyclophyllidea</taxon>
        <taxon>Hymenolepididae</taxon>
        <taxon>Rodentolepis</taxon>
    </lineage>
</organism>
<protein>
    <submittedName>
        <fullName evidence="4">SH3 domain-containing protein</fullName>
    </submittedName>
</protein>
<dbReference type="PROSITE" id="PS50002">
    <property type="entry name" value="SH3"/>
    <property type="match status" value="1"/>
</dbReference>
<proteinExistence type="predicted"/>